<feature type="signal peptide" evidence="1">
    <location>
        <begin position="1"/>
        <end position="24"/>
    </location>
</feature>
<proteinExistence type="predicted"/>
<evidence type="ECO:0000256" key="1">
    <source>
        <dbReference type="SAM" id="SignalP"/>
    </source>
</evidence>
<dbReference type="InterPro" id="IPR024983">
    <property type="entry name" value="CHAT_dom"/>
</dbReference>
<reference evidence="3" key="1">
    <citation type="journal article" date="2020" name="mSystems">
        <title>Genome- and Community-Level Interaction Insights into Carbon Utilization and Element Cycling Functions of Hydrothermarchaeota in Hydrothermal Sediment.</title>
        <authorList>
            <person name="Zhou Z."/>
            <person name="Liu Y."/>
            <person name="Xu W."/>
            <person name="Pan J."/>
            <person name="Luo Z.H."/>
            <person name="Li M."/>
        </authorList>
    </citation>
    <scope>NUCLEOTIDE SEQUENCE [LARGE SCALE GENOMIC DNA]</scope>
    <source>
        <strain evidence="3">SpSt-418</strain>
    </source>
</reference>
<organism evidence="3">
    <name type="scientific">Oscillatoriales cyanobacterium SpSt-418</name>
    <dbReference type="NCBI Taxonomy" id="2282169"/>
    <lineage>
        <taxon>Bacteria</taxon>
        <taxon>Bacillati</taxon>
        <taxon>Cyanobacteriota</taxon>
        <taxon>Cyanophyceae</taxon>
        <taxon>Oscillatoriophycideae</taxon>
        <taxon>Oscillatoriales</taxon>
    </lineage>
</organism>
<feature type="chain" id="PRO_5028039625" evidence="1">
    <location>
        <begin position="25"/>
        <end position="679"/>
    </location>
</feature>
<dbReference type="AlphaFoldDB" id="A0A7C3KG82"/>
<feature type="domain" description="CHAT" evidence="2">
    <location>
        <begin position="339"/>
        <end position="677"/>
    </location>
</feature>
<name>A0A7C3KG82_9CYAN</name>
<accession>A0A7C3KG82</accession>
<dbReference type="PANTHER" id="PTHR10098">
    <property type="entry name" value="RAPSYN-RELATED"/>
    <property type="match status" value="1"/>
</dbReference>
<gene>
    <name evidence="3" type="ORF">ENR64_15385</name>
</gene>
<evidence type="ECO:0000259" key="2">
    <source>
        <dbReference type="Pfam" id="PF12770"/>
    </source>
</evidence>
<dbReference type="PANTHER" id="PTHR10098:SF108">
    <property type="entry name" value="TETRATRICOPEPTIDE REPEAT PROTEIN 28"/>
    <property type="match status" value="1"/>
</dbReference>
<dbReference type="SUPFAM" id="SSF48452">
    <property type="entry name" value="TPR-like"/>
    <property type="match status" value="1"/>
</dbReference>
<dbReference type="Pfam" id="PF12770">
    <property type="entry name" value="CHAT"/>
    <property type="match status" value="1"/>
</dbReference>
<dbReference type="InterPro" id="IPR011990">
    <property type="entry name" value="TPR-like_helical_dom_sf"/>
</dbReference>
<dbReference type="EMBL" id="DSRU01000225">
    <property type="protein sequence ID" value="HFM99107.1"/>
    <property type="molecule type" value="Genomic_DNA"/>
</dbReference>
<keyword evidence="1" id="KW-0732">Signal</keyword>
<comment type="caution">
    <text evidence="3">The sequence shown here is derived from an EMBL/GenBank/DDBJ whole genome shotgun (WGS) entry which is preliminary data.</text>
</comment>
<dbReference type="Gene3D" id="1.25.40.10">
    <property type="entry name" value="Tetratricopeptide repeat domain"/>
    <property type="match status" value="1"/>
</dbReference>
<sequence>MAFKRLSWLAAATLLISVPLSSLRSPSVATLQPTVAQTSQTRLAQAPDLETAARQAAETNVQAERLLERGKYDEAIATFQAAIQLYQKLPPDVVGEGILNCREGIAKALLLKGESQQSLALLQPILAERQKRDDTSIQFFGLVALANYYAGNYAEAERFSRAIVNHWESLRSRSDNDDVTRITLADQLGYIYRLLQKSLVAQGKTDAALEVAELSRARALVELLSQRGQQVSKAPTLAELRQVAQRQNSTLVMYSIVGREMRVLNVEPRDETDIYIWVIQPSGQIAFRQVNLKAAGLNSIKELVLATREQGIGVRGRGLGVVATNGGDRGNSRRGLTDPTLQKLHSLLITPIADQLPQQPDALVTFIPESSLLLVPFAALQDTQGKYLIETHTLRNSPSIQVLDLTRQRSRQRSATSNQPFTGQNALIVGNPTMPSIPAQENIPAEQLQPLPAAEQEARAISSLLKAPVLLGDQATKRAIVQRLPQVRLIHLATHGLLDLDANLNEFGELTIQPTRTARDSGVFLGPGVIIGPGVTIGGVSSTVAAAREGVNRVEIPGTLAFAPSNGDNGFLSAKEILAMQLQAELVVLSACDTGRGRITGDGAVGLARAFIGAGAPSVIVSLWAVPDAPTASLMTEFYQNLGKTQNKAQALRQAMLTTSKQYPAPRDWAAFTLIGEAE</sequence>
<evidence type="ECO:0000313" key="3">
    <source>
        <dbReference type="EMBL" id="HFM99107.1"/>
    </source>
</evidence>
<protein>
    <submittedName>
        <fullName evidence="3">CHAT domain-containing protein</fullName>
    </submittedName>
</protein>